<dbReference type="EMBL" id="DVFZ01000069">
    <property type="protein sequence ID" value="HIQ82824.1"/>
    <property type="molecule type" value="Genomic_DNA"/>
</dbReference>
<evidence type="ECO:0000256" key="6">
    <source>
        <dbReference type="ARBA" id="ARBA00023163"/>
    </source>
</evidence>
<dbReference type="Pfam" id="PF01475">
    <property type="entry name" value="FUR"/>
    <property type="match status" value="1"/>
</dbReference>
<dbReference type="GO" id="GO:0045892">
    <property type="term" value="P:negative regulation of DNA-templated transcription"/>
    <property type="evidence" value="ECO:0007669"/>
    <property type="project" value="TreeGrafter"/>
</dbReference>
<evidence type="ECO:0000256" key="3">
    <source>
        <dbReference type="ARBA" id="ARBA00022833"/>
    </source>
</evidence>
<reference evidence="8" key="1">
    <citation type="submission" date="2020-10" db="EMBL/GenBank/DDBJ databases">
        <authorList>
            <person name="Gilroy R."/>
        </authorList>
    </citation>
    <scope>NUCLEOTIDE SEQUENCE</scope>
    <source>
        <strain evidence="8">ChiSjej6B24-2974</strain>
    </source>
</reference>
<gene>
    <name evidence="8" type="ORF">IAA52_06945</name>
</gene>
<keyword evidence="2" id="KW-0678">Repressor</keyword>
<keyword evidence="5" id="KW-0238">DNA-binding</keyword>
<keyword evidence="3 7" id="KW-0862">Zinc</keyword>
<keyword evidence="7" id="KW-0479">Metal-binding</keyword>
<name>A0A9D0ZM87_9FIRM</name>
<feature type="binding site" evidence="7">
    <location>
        <position position="128"/>
    </location>
    <ligand>
        <name>Zn(2+)</name>
        <dbReference type="ChEBI" id="CHEBI:29105"/>
    </ligand>
</feature>
<dbReference type="PANTHER" id="PTHR33202:SF7">
    <property type="entry name" value="FERRIC UPTAKE REGULATION PROTEIN"/>
    <property type="match status" value="1"/>
</dbReference>
<comment type="similarity">
    <text evidence="1">Belongs to the Fur family.</text>
</comment>
<dbReference type="InterPro" id="IPR036390">
    <property type="entry name" value="WH_DNA-bd_sf"/>
</dbReference>
<organism evidence="8 9">
    <name type="scientific">Candidatus Pullichristensenella stercorigallinarum</name>
    <dbReference type="NCBI Taxonomy" id="2840909"/>
    <lineage>
        <taxon>Bacteria</taxon>
        <taxon>Bacillati</taxon>
        <taxon>Bacillota</taxon>
        <taxon>Clostridia</taxon>
        <taxon>Candidatus Pullichristensenella</taxon>
    </lineage>
</organism>
<keyword evidence="4" id="KW-0805">Transcription regulation</keyword>
<dbReference type="Gene3D" id="1.10.10.10">
    <property type="entry name" value="Winged helix-like DNA-binding domain superfamily/Winged helix DNA-binding domain"/>
    <property type="match status" value="1"/>
</dbReference>
<dbReference type="InterPro" id="IPR043135">
    <property type="entry name" value="Fur_C"/>
</dbReference>
<dbReference type="InterPro" id="IPR002481">
    <property type="entry name" value="FUR"/>
</dbReference>
<evidence type="ECO:0000313" key="9">
    <source>
        <dbReference type="Proteomes" id="UP000824260"/>
    </source>
</evidence>
<comment type="caution">
    <text evidence="8">The sequence shown here is derived from an EMBL/GenBank/DDBJ whole genome shotgun (WGS) entry which is preliminary data.</text>
</comment>
<comment type="cofactor">
    <cofactor evidence="7">
        <name>Zn(2+)</name>
        <dbReference type="ChEBI" id="CHEBI:29105"/>
    </cofactor>
    <text evidence="7">Binds 1 zinc ion per subunit.</text>
</comment>
<evidence type="ECO:0000256" key="1">
    <source>
        <dbReference type="ARBA" id="ARBA00007957"/>
    </source>
</evidence>
<dbReference type="GO" id="GO:1900376">
    <property type="term" value="P:regulation of secondary metabolite biosynthetic process"/>
    <property type="evidence" value="ECO:0007669"/>
    <property type="project" value="TreeGrafter"/>
</dbReference>
<proteinExistence type="inferred from homology"/>
<evidence type="ECO:0000256" key="5">
    <source>
        <dbReference type="ARBA" id="ARBA00023125"/>
    </source>
</evidence>
<dbReference type="AlphaFoldDB" id="A0A9D0ZM87"/>
<evidence type="ECO:0000256" key="2">
    <source>
        <dbReference type="ARBA" id="ARBA00022491"/>
    </source>
</evidence>
<dbReference type="InterPro" id="IPR036388">
    <property type="entry name" value="WH-like_DNA-bd_sf"/>
</dbReference>
<dbReference type="Proteomes" id="UP000824260">
    <property type="component" value="Unassembled WGS sequence"/>
</dbReference>
<evidence type="ECO:0000256" key="4">
    <source>
        <dbReference type="ARBA" id="ARBA00023015"/>
    </source>
</evidence>
<reference evidence="8" key="2">
    <citation type="journal article" date="2021" name="PeerJ">
        <title>Extensive microbial diversity within the chicken gut microbiome revealed by metagenomics and culture.</title>
        <authorList>
            <person name="Gilroy R."/>
            <person name="Ravi A."/>
            <person name="Getino M."/>
            <person name="Pursley I."/>
            <person name="Horton D.L."/>
            <person name="Alikhan N.F."/>
            <person name="Baker D."/>
            <person name="Gharbi K."/>
            <person name="Hall N."/>
            <person name="Watson M."/>
            <person name="Adriaenssens E.M."/>
            <person name="Foster-Nyarko E."/>
            <person name="Jarju S."/>
            <person name="Secka A."/>
            <person name="Antonio M."/>
            <person name="Oren A."/>
            <person name="Chaudhuri R.R."/>
            <person name="La Ragione R."/>
            <person name="Hildebrand F."/>
            <person name="Pallen M.J."/>
        </authorList>
    </citation>
    <scope>NUCLEOTIDE SEQUENCE</scope>
    <source>
        <strain evidence="8">ChiSjej6B24-2974</strain>
    </source>
</reference>
<dbReference type="GO" id="GO:0008270">
    <property type="term" value="F:zinc ion binding"/>
    <property type="evidence" value="ECO:0007669"/>
    <property type="project" value="TreeGrafter"/>
</dbReference>
<feature type="binding site" evidence="7">
    <location>
        <position position="91"/>
    </location>
    <ligand>
        <name>Zn(2+)</name>
        <dbReference type="ChEBI" id="CHEBI:29105"/>
    </ligand>
</feature>
<feature type="binding site" evidence="7">
    <location>
        <position position="131"/>
    </location>
    <ligand>
        <name>Zn(2+)</name>
        <dbReference type="ChEBI" id="CHEBI:29105"/>
    </ligand>
</feature>
<sequence length="150" mass="16914">MRGEYQTRQKREMTRFLAEHAMQCFSAEELARAMEAEGVRVGLTTAYRFLESLCRQQTARRYQDARGLLRYQYHGGDADCEKHFHVMCSHCGNMFHVDCEMVSQLAEHLYAEHGFRVDARESVLVGICQNCQRGGDGNGADGTAGRDGGV</sequence>
<feature type="binding site" evidence="7">
    <location>
        <position position="88"/>
    </location>
    <ligand>
        <name>Zn(2+)</name>
        <dbReference type="ChEBI" id="CHEBI:29105"/>
    </ligand>
</feature>
<keyword evidence="6" id="KW-0804">Transcription</keyword>
<dbReference type="Gene3D" id="3.30.1490.190">
    <property type="match status" value="1"/>
</dbReference>
<evidence type="ECO:0000256" key="7">
    <source>
        <dbReference type="PIRSR" id="PIRSR602481-1"/>
    </source>
</evidence>
<dbReference type="GO" id="GO:0003700">
    <property type="term" value="F:DNA-binding transcription factor activity"/>
    <property type="evidence" value="ECO:0007669"/>
    <property type="project" value="InterPro"/>
</dbReference>
<accession>A0A9D0ZM87</accession>
<evidence type="ECO:0000313" key="8">
    <source>
        <dbReference type="EMBL" id="HIQ82824.1"/>
    </source>
</evidence>
<protein>
    <submittedName>
        <fullName evidence="8">Transcriptional repressor</fullName>
    </submittedName>
</protein>
<dbReference type="PANTHER" id="PTHR33202">
    <property type="entry name" value="ZINC UPTAKE REGULATION PROTEIN"/>
    <property type="match status" value="1"/>
</dbReference>
<dbReference type="SUPFAM" id="SSF46785">
    <property type="entry name" value="Winged helix' DNA-binding domain"/>
    <property type="match status" value="1"/>
</dbReference>
<dbReference type="GO" id="GO:0000976">
    <property type="term" value="F:transcription cis-regulatory region binding"/>
    <property type="evidence" value="ECO:0007669"/>
    <property type="project" value="TreeGrafter"/>
</dbReference>